<gene>
    <name evidence="3" type="primary">gb20960</name>
    <name evidence="3" type="ORF">PR202_gb20960</name>
</gene>
<dbReference type="SMART" id="SM00271">
    <property type="entry name" value="DnaJ"/>
    <property type="match status" value="1"/>
</dbReference>
<dbReference type="GO" id="GO:0005783">
    <property type="term" value="C:endoplasmic reticulum"/>
    <property type="evidence" value="ECO:0007669"/>
    <property type="project" value="UniProtKB-ARBA"/>
</dbReference>
<sequence length="343" mass="38206">MECNKEEASRAKDLAALKLQGGDYVGAKRIALKAQQLYPGLESISQLLAVCEVHWCAALKINGETDWYGILQVETTADDKLLKKQYHKLALLLHPDKNKYAGAEAAFKLIGEAHMILTDQVKRLIHDSKRKSVVATSASVPKKRGRPPNKADHVARKANKENNDAPDRWNKPQQHAGGFSGSTFWTICLSCGTKYQYPYSLVMKVLLCQICSRSFLAYELSNKAPKCSGSGMQQQMFTPGHQGHSTNLQDKYRGQQNPVNSHHTPVTGFGVQQKKFPPSQVHATNQQHKYVPGRQNPMTGLGAQQKMFTPNQQQHSENVPDKQIPASNNNIRNSISIPDQRTL</sequence>
<reference evidence="3" key="1">
    <citation type="journal article" date="2018" name="DNA Res.">
        <title>Multiple hybrid de novo genome assembly of finger millet, an orphan allotetraploid crop.</title>
        <authorList>
            <person name="Hatakeyama M."/>
            <person name="Aluri S."/>
            <person name="Balachadran M.T."/>
            <person name="Sivarajan S.R."/>
            <person name="Patrignani A."/>
            <person name="Gruter S."/>
            <person name="Poveda L."/>
            <person name="Shimizu-Inatsugi R."/>
            <person name="Baeten J."/>
            <person name="Francoijs K.J."/>
            <person name="Nataraja K.N."/>
            <person name="Reddy Y.A.N."/>
            <person name="Phadnis S."/>
            <person name="Ravikumar R.L."/>
            <person name="Schlapbach R."/>
            <person name="Sreeman S.M."/>
            <person name="Shimizu K.K."/>
        </authorList>
    </citation>
    <scope>NUCLEOTIDE SEQUENCE</scope>
</reference>
<feature type="domain" description="J" evidence="2">
    <location>
        <begin position="66"/>
        <end position="130"/>
    </location>
</feature>
<dbReference type="Gene3D" id="1.10.287.110">
    <property type="entry name" value="DnaJ domain"/>
    <property type="match status" value="1"/>
</dbReference>
<feature type="compositionally biased region" description="Basic and acidic residues" evidence="1">
    <location>
        <begin position="149"/>
        <end position="170"/>
    </location>
</feature>
<dbReference type="PANTHER" id="PTHR44137:SF57">
    <property type="entry name" value="CHAPERONE DNAJ-DOMAIN PROTEIN"/>
    <property type="match status" value="1"/>
</dbReference>
<dbReference type="SUPFAM" id="SSF46565">
    <property type="entry name" value="Chaperone J-domain"/>
    <property type="match status" value="1"/>
</dbReference>
<dbReference type="CDD" id="cd06257">
    <property type="entry name" value="DnaJ"/>
    <property type="match status" value="1"/>
</dbReference>
<feature type="compositionally biased region" description="Low complexity" evidence="1">
    <location>
        <begin position="327"/>
        <end position="337"/>
    </location>
</feature>
<dbReference type="PRINTS" id="PR00625">
    <property type="entry name" value="JDOMAIN"/>
</dbReference>
<name>A0AAV5FC38_ELECO</name>
<dbReference type="EMBL" id="BQKI01000084">
    <property type="protein sequence ID" value="GJN32448.1"/>
    <property type="molecule type" value="Genomic_DNA"/>
</dbReference>
<feature type="region of interest" description="Disordered" evidence="1">
    <location>
        <begin position="310"/>
        <end position="343"/>
    </location>
</feature>
<dbReference type="InterPro" id="IPR001623">
    <property type="entry name" value="DnaJ_domain"/>
</dbReference>
<keyword evidence="4" id="KW-1185">Reference proteome</keyword>
<dbReference type="Proteomes" id="UP001054889">
    <property type="component" value="Unassembled WGS sequence"/>
</dbReference>
<dbReference type="PROSITE" id="PS50076">
    <property type="entry name" value="DNAJ_2"/>
    <property type="match status" value="1"/>
</dbReference>
<proteinExistence type="predicted"/>
<dbReference type="PANTHER" id="PTHR44137">
    <property type="entry name" value="BNAC03G44070D PROTEIN"/>
    <property type="match status" value="1"/>
</dbReference>
<dbReference type="Pfam" id="PF00226">
    <property type="entry name" value="DnaJ"/>
    <property type="match status" value="1"/>
</dbReference>
<feature type="region of interest" description="Disordered" evidence="1">
    <location>
        <begin position="132"/>
        <end position="173"/>
    </location>
</feature>
<accession>A0AAV5FC38</accession>
<dbReference type="AlphaFoldDB" id="A0AAV5FC38"/>
<evidence type="ECO:0000313" key="3">
    <source>
        <dbReference type="EMBL" id="GJN32448.1"/>
    </source>
</evidence>
<reference evidence="3" key="2">
    <citation type="submission" date="2021-12" db="EMBL/GenBank/DDBJ databases">
        <title>Resequencing data analysis of finger millet.</title>
        <authorList>
            <person name="Hatakeyama M."/>
            <person name="Aluri S."/>
            <person name="Balachadran M.T."/>
            <person name="Sivarajan S.R."/>
            <person name="Poveda L."/>
            <person name="Shimizu-Inatsugi R."/>
            <person name="Schlapbach R."/>
            <person name="Sreeman S.M."/>
            <person name="Shimizu K.K."/>
        </authorList>
    </citation>
    <scope>NUCLEOTIDE SEQUENCE</scope>
</reference>
<organism evidence="3 4">
    <name type="scientific">Eleusine coracana subsp. coracana</name>
    <dbReference type="NCBI Taxonomy" id="191504"/>
    <lineage>
        <taxon>Eukaryota</taxon>
        <taxon>Viridiplantae</taxon>
        <taxon>Streptophyta</taxon>
        <taxon>Embryophyta</taxon>
        <taxon>Tracheophyta</taxon>
        <taxon>Spermatophyta</taxon>
        <taxon>Magnoliopsida</taxon>
        <taxon>Liliopsida</taxon>
        <taxon>Poales</taxon>
        <taxon>Poaceae</taxon>
        <taxon>PACMAD clade</taxon>
        <taxon>Chloridoideae</taxon>
        <taxon>Cynodonteae</taxon>
        <taxon>Eleusininae</taxon>
        <taxon>Eleusine</taxon>
    </lineage>
</organism>
<evidence type="ECO:0000259" key="2">
    <source>
        <dbReference type="PROSITE" id="PS50076"/>
    </source>
</evidence>
<evidence type="ECO:0000256" key="1">
    <source>
        <dbReference type="SAM" id="MobiDB-lite"/>
    </source>
</evidence>
<comment type="caution">
    <text evidence="3">The sequence shown here is derived from an EMBL/GenBank/DDBJ whole genome shotgun (WGS) entry which is preliminary data.</text>
</comment>
<evidence type="ECO:0000313" key="4">
    <source>
        <dbReference type="Proteomes" id="UP001054889"/>
    </source>
</evidence>
<protein>
    <recommendedName>
        <fullName evidence="2">J domain-containing protein</fullName>
    </recommendedName>
</protein>
<dbReference type="InterPro" id="IPR036869">
    <property type="entry name" value="J_dom_sf"/>
</dbReference>